<keyword evidence="4" id="KW-0175">Coiled coil</keyword>
<dbReference type="GO" id="GO:0051301">
    <property type="term" value="P:cell division"/>
    <property type="evidence" value="ECO:0007669"/>
    <property type="project" value="UniProtKB-KW"/>
</dbReference>
<keyword evidence="2 3" id="KW-0067">ATP-binding</keyword>
<proteinExistence type="predicted"/>
<evidence type="ECO:0000256" key="1">
    <source>
        <dbReference type="ARBA" id="ARBA00022741"/>
    </source>
</evidence>
<keyword evidence="6" id="KW-0472">Membrane</keyword>
<keyword evidence="8" id="KW-0131">Cell cycle</keyword>
<dbReference type="InterPro" id="IPR027417">
    <property type="entry name" value="P-loop_NTPase"/>
</dbReference>
<feature type="coiled-coil region" evidence="4">
    <location>
        <begin position="438"/>
        <end position="465"/>
    </location>
</feature>
<dbReference type="PANTHER" id="PTHR22683">
    <property type="entry name" value="SPORULATION PROTEIN RELATED"/>
    <property type="match status" value="1"/>
</dbReference>
<keyword evidence="6" id="KW-0812">Transmembrane</keyword>
<sequence length="741" mass="80974">MSRDDDPNLEESMNTPENEPVNGTNTDNVNGRVLPFTPRPDSASKPDEIPAQERRGEYADQLRRPVSVDPPAPRKPSWWETTREAKIRPLLPEWARSGQELADRVKWVALYAGHTTAYHALRSPTYAGILLVRSPRGLWRVVVATHRWIYDAEGKPLRVAAVSATEYDKYLKLAEVRSERIRKRGLLAFLTLLVAAAGVYLLASYSEALAWLLAALGVGALGKIGTPADKPLLGRAVVTSKAPKLTSEVVVRALAALGISGINQAVAKGPGITFPAPITRDGPGWRAEVDLPHGVTVTDVMERRDKLASGLRRPLGCVWPEPVSDEHAGRLVLWVADQDMSKAKPAPWPLAKRGEADLFTAVPFGTDQRGRPVGVDLMFANMVIGAMPRMGKTFSLRVLVLAAALDPWVELVLWELKGTGDLGMFEKVAHEYGSGADDETLEGAMNSLRRLYKELERRSKTITRIAKENRALCPENKVTPQLSRNRKLGLHPIFAAIDECQELFSHEDYKDEAKKLAEGIIKRGPAMGIILILATQRPDAQSLPPGVSANAGLRFCLRVMGQVENDMVLGTSSYKNGIRATTFGAKDKGIGYLVGATDDPQIVRSYYIDGPAAEKIVERAHVLREGHDTITGHAAGESIADSAARPAYSIVADVAAVIRADEPKIWSETIVDRLAALRPDVYGSWAELDGRAKANQLASAIKPWGIATIQVYGRTDEGKTANRRGVERSDILNAARFVNRD</sequence>
<keyword evidence="6" id="KW-1133">Transmembrane helix</keyword>
<feature type="binding site" evidence="3">
    <location>
        <begin position="386"/>
        <end position="393"/>
    </location>
    <ligand>
        <name>ATP</name>
        <dbReference type="ChEBI" id="CHEBI:30616"/>
    </ligand>
</feature>
<reference evidence="8 9" key="1">
    <citation type="submission" date="2019-11" db="EMBL/GenBank/DDBJ databases">
        <title>Draft genome of Amycolatopsis RM579.</title>
        <authorList>
            <person name="Duangmal K."/>
            <person name="Mingma R."/>
        </authorList>
    </citation>
    <scope>NUCLEOTIDE SEQUENCE [LARGE SCALE GENOMIC DNA]</scope>
    <source>
        <strain evidence="8 9">RM579</strain>
    </source>
</reference>
<dbReference type="PROSITE" id="PS50901">
    <property type="entry name" value="FTSK"/>
    <property type="match status" value="1"/>
</dbReference>
<gene>
    <name evidence="8" type="ORF">GKO32_32975</name>
</gene>
<evidence type="ECO:0000256" key="2">
    <source>
        <dbReference type="ARBA" id="ARBA00022840"/>
    </source>
</evidence>
<feature type="region of interest" description="Disordered" evidence="5">
    <location>
        <begin position="1"/>
        <end position="77"/>
    </location>
</feature>
<feature type="compositionally biased region" description="Polar residues" evidence="5">
    <location>
        <begin position="11"/>
        <end position="29"/>
    </location>
</feature>
<comment type="caution">
    <text evidence="8">The sequence shown here is derived from an EMBL/GenBank/DDBJ whole genome shotgun (WGS) entry which is preliminary data.</text>
</comment>
<keyword evidence="1 3" id="KW-0547">Nucleotide-binding</keyword>
<keyword evidence="9" id="KW-1185">Reference proteome</keyword>
<dbReference type="RefSeq" id="WP_154760828.1">
    <property type="nucleotide sequence ID" value="NZ_WMBA01000076.1"/>
</dbReference>
<evidence type="ECO:0000313" key="8">
    <source>
        <dbReference type="EMBL" id="MTD58758.1"/>
    </source>
</evidence>
<evidence type="ECO:0000256" key="3">
    <source>
        <dbReference type="PROSITE-ProRule" id="PRU00289"/>
    </source>
</evidence>
<evidence type="ECO:0000313" key="9">
    <source>
        <dbReference type="Proteomes" id="UP000440096"/>
    </source>
</evidence>
<dbReference type="InterPro" id="IPR002543">
    <property type="entry name" value="FtsK_dom"/>
</dbReference>
<feature type="compositionally biased region" description="Basic and acidic residues" evidence="5">
    <location>
        <begin position="42"/>
        <end position="63"/>
    </location>
</feature>
<accession>A0A6N7ZAP7</accession>
<organism evidence="8 9">
    <name type="scientific">Amycolatopsis pithecellobii</name>
    <dbReference type="NCBI Taxonomy" id="664692"/>
    <lineage>
        <taxon>Bacteria</taxon>
        <taxon>Bacillati</taxon>
        <taxon>Actinomycetota</taxon>
        <taxon>Actinomycetes</taxon>
        <taxon>Pseudonocardiales</taxon>
        <taxon>Pseudonocardiaceae</taxon>
        <taxon>Amycolatopsis</taxon>
    </lineage>
</organism>
<name>A0A6N7ZAP7_9PSEU</name>
<dbReference type="Pfam" id="PF01580">
    <property type="entry name" value="FtsK_SpoIIIE"/>
    <property type="match status" value="1"/>
</dbReference>
<evidence type="ECO:0000259" key="7">
    <source>
        <dbReference type="PROSITE" id="PS50901"/>
    </source>
</evidence>
<dbReference type="Proteomes" id="UP000440096">
    <property type="component" value="Unassembled WGS sequence"/>
</dbReference>
<dbReference type="PANTHER" id="PTHR22683:SF1">
    <property type="entry name" value="TYPE VII SECRETION SYSTEM PROTEIN ESSC"/>
    <property type="match status" value="1"/>
</dbReference>
<dbReference type="InterPro" id="IPR050206">
    <property type="entry name" value="FtsK/SpoIIIE/SftA"/>
</dbReference>
<evidence type="ECO:0000256" key="4">
    <source>
        <dbReference type="SAM" id="Coils"/>
    </source>
</evidence>
<feature type="domain" description="FtsK" evidence="7">
    <location>
        <begin position="370"/>
        <end position="566"/>
    </location>
</feature>
<feature type="transmembrane region" description="Helical" evidence="6">
    <location>
        <begin position="186"/>
        <end position="203"/>
    </location>
</feature>
<dbReference type="EMBL" id="WMBA01000076">
    <property type="protein sequence ID" value="MTD58758.1"/>
    <property type="molecule type" value="Genomic_DNA"/>
</dbReference>
<evidence type="ECO:0000256" key="5">
    <source>
        <dbReference type="SAM" id="MobiDB-lite"/>
    </source>
</evidence>
<evidence type="ECO:0000256" key="6">
    <source>
        <dbReference type="SAM" id="Phobius"/>
    </source>
</evidence>
<dbReference type="GO" id="GO:0005524">
    <property type="term" value="F:ATP binding"/>
    <property type="evidence" value="ECO:0007669"/>
    <property type="project" value="UniProtKB-UniRule"/>
</dbReference>
<dbReference type="AlphaFoldDB" id="A0A6N7ZAP7"/>
<dbReference type="Gene3D" id="3.40.50.300">
    <property type="entry name" value="P-loop containing nucleotide triphosphate hydrolases"/>
    <property type="match status" value="1"/>
</dbReference>
<dbReference type="SUPFAM" id="SSF52540">
    <property type="entry name" value="P-loop containing nucleoside triphosphate hydrolases"/>
    <property type="match status" value="1"/>
</dbReference>
<keyword evidence="8" id="KW-0132">Cell division</keyword>
<dbReference type="OrthoDB" id="3315716at2"/>
<dbReference type="GO" id="GO:0003677">
    <property type="term" value="F:DNA binding"/>
    <property type="evidence" value="ECO:0007669"/>
    <property type="project" value="InterPro"/>
</dbReference>
<protein>
    <submittedName>
        <fullName evidence="8">Cell division protein FtsK</fullName>
    </submittedName>
</protein>